<feature type="binding site" evidence="5">
    <location>
        <position position="229"/>
    </location>
    <ligand>
        <name>(2E)-4-hydroxy-3-methylbut-2-enyl diphosphate</name>
        <dbReference type="ChEBI" id="CHEBI:128753"/>
    </ligand>
</feature>
<feature type="binding site" evidence="5">
    <location>
        <position position="230"/>
    </location>
    <ligand>
        <name>isopentenyl diphosphate</name>
        <dbReference type="ChEBI" id="CHEBI:128769"/>
    </ligand>
</feature>
<comment type="catalytic activity">
    <reaction evidence="5">
        <text>isopentenyl diphosphate + 2 oxidized [2Fe-2S]-[ferredoxin] + H2O = (2E)-4-hydroxy-3-methylbut-2-enyl diphosphate + 2 reduced [2Fe-2S]-[ferredoxin] + 2 H(+)</text>
        <dbReference type="Rhea" id="RHEA:24488"/>
        <dbReference type="Rhea" id="RHEA-COMP:10000"/>
        <dbReference type="Rhea" id="RHEA-COMP:10001"/>
        <dbReference type="ChEBI" id="CHEBI:15377"/>
        <dbReference type="ChEBI" id="CHEBI:15378"/>
        <dbReference type="ChEBI" id="CHEBI:33737"/>
        <dbReference type="ChEBI" id="CHEBI:33738"/>
        <dbReference type="ChEBI" id="CHEBI:128753"/>
        <dbReference type="ChEBI" id="CHEBI:128769"/>
        <dbReference type="EC" id="1.17.7.4"/>
    </reaction>
</comment>
<evidence type="ECO:0000313" key="6">
    <source>
        <dbReference type="EMBL" id="SFC28040.1"/>
    </source>
</evidence>
<comment type="pathway">
    <text evidence="5">Isoprenoid biosynthesis; dimethylallyl diphosphate biosynthesis; dimethylallyl diphosphate from (2E)-4-hydroxy-3-methylbutenyl diphosphate: step 1/1.</text>
</comment>
<protein>
    <recommendedName>
        <fullName evidence="5">4-hydroxy-3-methylbut-2-enyl diphosphate reductase</fullName>
        <shortName evidence="5">HMBPP reductase</shortName>
        <ecNumber evidence="5">1.17.7.4</ecNumber>
    </recommendedName>
</protein>
<comment type="catalytic activity">
    <reaction evidence="5">
        <text>dimethylallyl diphosphate + 2 oxidized [2Fe-2S]-[ferredoxin] + H2O = (2E)-4-hydroxy-3-methylbut-2-enyl diphosphate + 2 reduced [2Fe-2S]-[ferredoxin] + 2 H(+)</text>
        <dbReference type="Rhea" id="RHEA:24825"/>
        <dbReference type="Rhea" id="RHEA-COMP:10000"/>
        <dbReference type="Rhea" id="RHEA-COMP:10001"/>
        <dbReference type="ChEBI" id="CHEBI:15377"/>
        <dbReference type="ChEBI" id="CHEBI:15378"/>
        <dbReference type="ChEBI" id="CHEBI:33737"/>
        <dbReference type="ChEBI" id="CHEBI:33738"/>
        <dbReference type="ChEBI" id="CHEBI:57623"/>
        <dbReference type="ChEBI" id="CHEBI:128753"/>
        <dbReference type="EC" id="1.17.7.4"/>
    </reaction>
</comment>
<feature type="binding site" evidence="5">
    <location>
        <position position="228"/>
    </location>
    <ligand>
        <name>isopentenyl diphosphate</name>
        <dbReference type="ChEBI" id="CHEBI:128769"/>
    </ligand>
</feature>
<feature type="binding site" evidence="5">
    <location>
        <position position="76"/>
    </location>
    <ligand>
        <name>(2E)-4-hydroxy-3-methylbut-2-enyl diphosphate</name>
        <dbReference type="ChEBI" id="CHEBI:128753"/>
    </ligand>
</feature>
<feature type="binding site" evidence="5">
    <location>
        <position position="272"/>
    </location>
    <ligand>
        <name>isopentenyl diphosphate</name>
        <dbReference type="ChEBI" id="CHEBI:128769"/>
    </ligand>
</feature>
<feature type="binding site" evidence="5">
    <location>
        <position position="126"/>
    </location>
    <ligand>
        <name>(2E)-4-hydroxy-3-methylbut-2-enyl diphosphate</name>
        <dbReference type="ChEBI" id="CHEBI:128753"/>
    </ligand>
</feature>
<dbReference type="Pfam" id="PF02401">
    <property type="entry name" value="LYTB"/>
    <property type="match status" value="1"/>
</dbReference>
<comment type="function">
    <text evidence="5">Catalyzes the conversion of 1-hydroxy-2-methyl-2-(E)-butenyl 4-diphosphate (HMBPP) into a mixture of isopentenyl diphosphate (IPP) and dimethylallyl diphosphate (DMAPP). Acts in the terminal step of the DOXP/MEP pathway for isoprenoid precursor biosynthesis.</text>
</comment>
<dbReference type="NCBIfam" id="TIGR00216">
    <property type="entry name" value="ispH_lytB"/>
    <property type="match status" value="1"/>
</dbReference>
<comment type="similarity">
    <text evidence="5">Belongs to the IspH family.</text>
</comment>
<dbReference type="UniPathway" id="UPA00056">
    <property type="reaction ID" value="UER00097"/>
</dbReference>
<feature type="binding site" evidence="5">
    <location>
        <position position="126"/>
    </location>
    <ligand>
        <name>isopentenyl diphosphate</name>
        <dbReference type="ChEBI" id="CHEBI:128769"/>
    </ligand>
</feature>
<dbReference type="HAMAP" id="MF_00191">
    <property type="entry name" value="IspH"/>
    <property type="match status" value="1"/>
</dbReference>
<gene>
    <name evidence="5" type="primary">ispH</name>
    <name evidence="6" type="ORF">SAMN05660443_2051</name>
</gene>
<feature type="binding site" evidence="5">
    <location>
        <position position="43"/>
    </location>
    <ligand>
        <name>isopentenyl diphosphate</name>
        <dbReference type="ChEBI" id="CHEBI:128769"/>
    </ligand>
</feature>
<feature type="binding site" evidence="5">
    <location>
        <position position="14"/>
    </location>
    <ligand>
        <name>[4Fe-4S] cluster</name>
        <dbReference type="ChEBI" id="CHEBI:49883"/>
    </ligand>
</feature>
<dbReference type="Gene3D" id="3.40.50.11270">
    <property type="match status" value="1"/>
</dbReference>
<feature type="binding site" evidence="5">
    <location>
        <position position="230"/>
    </location>
    <ligand>
        <name>dimethylallyl diphosphate</name>
        <dbReference type="ChEBI" id="CHEBI:57623"/>
    </ligand>
</feature>
<dbReference type="PANTHER" id="PTHR30426">
    <property type="entry name" value="4-HYDROXY-3-METHYLBUT-2-ENYL DIPHOSPHATE REDUCTASE"/>
    <property type="match status" value="1"/>
</dbReference>
<reference evidence="6 7" key="1">
    <citation type="submission" date="2016-10" db="EMBL/GenBank/DDBJ databases">
        <authorList>
            <person name="de Groot N.N."/>
        </authorList>
    </citation>
    <scope>NUCLEOTIDE SEQUENCE [LARGE SCALE GENOMIC DNA]</scope>
    <source>
        <strain evidence="6 7">DSM 18438</strain>
    </source>
</reference>
<dbReference type="Proteomes" id="UP000199058">
    <property type="component" value="Unassembled WGS sequence"/>
</dbReference>
<dbReference type="EC" id="1.17.7.4" evidence="5"/>
<keyword evidence="5" id="KW-0414">Isoprene biosynthesis</keyword>
<dbReference type="InterPro" id="IPR003451">
    <property type="entry name" value="LytB/IspH"/>
</dbReference>
<dbReference type="NCBIfam" id="NF002190">
    <property type="entry name" value="PRK01045.1-4"/>
    <property type="match status" value="1"/>
</dbReference>
<accession>A0A1I1I4A2</accession>
<organism evidence="6 7">
    <name type="scientific">Marinospirillum celere</name>
    <dbReference type="NCBI Taxonomy" id="1122252"/>
    <lineage>
        <taxon>Bacteria</taxon>
        <taxon>Pseudomonadati</taxon>
        <taxon>Pseudomonadota</taxon>
        <taxon>Gammaproteobacteria</taxon>
        <taxon>Oceanospirillales</taxon>
        <taxon>Oceanospirillaceae</taxon>
        <taxon>Marinospirillum</taxon>
    </lineage>
</organism>
<dbReference type="GO" id="GO:0051745">
    <property type="term" value="F:4-hydroxy-3-methylbut-2-enyl diphosphate reductase activity"/>
    <property type="evidence" value="ECO:0007669"/>
    <property type="project" value="UniProtKB-UniRule"/>
</dbReference>
<dbReference type="GO" id="GO:0050992">
    <property type="term" value="P:dimethylallyl diphosphate biosynthetic process"/>
    <property type="evidence" value="ECO:0007669"/>
    <property type="project" value="UniProtKB-UniRule"/>
</dbReference>
<keyword evidence="7" id="KW-1185">Reference proteome</keyword>
<dbReference type="AlphaFoldDB" id="A0A1I1I4A2"/>
<dbReference type="PANTHER" id="PTHR30426:SF0">
    <property type="entry name" value="4-HYDROXY-3-METHYLBUT-2-ENYL DIPHOSPHATE REDUCTASE"/>
    <property type="match status" value="1"/>
</dbReference>
<evidence type="ECO:0000256" key="2">
    <source>
        <dbReference type="ARBA" id="ARBA00022723"/>
    </source>
</evidence>
<comment type="cofactor">
    <cofactor evidence="5">
        <name>[4Fe-4S] cluster</name>
        <dbReference type="ChEBI" id="CHEBI:49883"/>
    </cofactor>
    <text evidence="5">Binds 1 [4Fe-4S] cluster per subunit.</text>
</comment>
<evidence type="ECO:0000256" key="5">
    <source>
        <dbReference type="HAMAP-Rule" id="MF_00191"/>
    </source>
</evidence>
<keyword evidence="3 5" id="KW-0408">Iron</keyword>
<feature type="binding site" evidence="5">
    <location>
        <position position="43"/>
    </location>
    <ligand>
        <name>(2E)-4-hydroxy-3-methylbut-2-enyl diphosphate</name>
        <dbReference type="ChEBI" id="CHEBI:128753"/>
    </ligand>
</feature>
<feature type="binding site" evidence="5">
    <location>
        <position position="76"/>
    </location>
    <ligand>
        <name>dimethylallyl diphosphate</name>
        <dbReference type="ChEBI" id="CHEBI:57623"/>
    </ligand>
</feature>
<feature type="binding site" evidence="5">
    <location>
        <position position="272"/>
    </location>
    <ligand>
        <name>dimethylallyl diphosphate</name>
        <dbReference type="ChEBI" id="CHEBI:57623"/>
    </ligand>
</feature>
<keyword evidence="2 5" id="KW-0479">Metal-binding</keyword>
<feature type="binding site" evidence="5">
    <location>
        <position position="98"/>
    </location>
    <ligand>
        <name>[4Fe-4S] cluster</name>
        <dbReference type="ChEBI" id="CHEBI:49883"/>
    </ligand>
</feature>
<evidence type="ECO:0000313" key="7">
    <source>
        <dbReference type="Proteomes" id="UP000199058"/>
    </source>
</evidence>
<feature type="binding site" evidence="5">
    <location>
        <position position="126"/>
    </location>
    <ligand>
        <name>dimethylallyl diphosphate</name>
        <dbReference type="ChEBI" id="CHEBI:57623"/>
    </ligand>
</feature>
<dbReference type="Gene3D" id="3.40.1010.20">
    <property type="entry name" value="4-hydroxy-3-methylbut-2-enyl diphosphate reductase, catalytic domain"/>
    <property type="match status" value="2"/>
</dbReference>
<feature type="active site" description="Proton donor" evidence="5">
    <location>
        <position position="128"/>
    </location>
</feature>
<evidence type="ECO:0000256" key="4">
    <source>
        <dbReference type="ARBA" id="ARBA00023014"/>
    </source>
</evidence>
<name>A0A1I1I4A2_9GAMM</name>
<comment type="pathway">
    <text evidence="5">Isoprenoid biosynthesis; isopentenyl diphosphate biosynthesis via DXP pathway; isopentenyl diphosphate from 1-deoxy-D-xylulose 5-phosphate: step 6/6.</text>
</comment>
<feature type="binding site" evidence="5">
    <location>
        <position position="43"/>
    </location>
    <ligand>
        <name>dimethylallyl diphosphate</name>
        <dbReference type="ChEBI" id="CHEBI:57623"/>
    </ligand>
</feature>
<dbReference type="STRING" id="1122252.SAMN05660443_2051"/>
<evidence type="ECO:0000256" key="3">
    <source>
        <dbReference type="ARBA" id="ARBA00023004"/>
    </source>
</evidence>
<feature type="binding site" evidence="5">
    <location>
        <position position="170"/>
    </location>
    <ligand>
        <name>(2E)-4-hydroxy-3-methylbut-2-enyl diphosphate</name>
        <dbReference type="ChEBI" id="CHEBI:128753"/>
    </ligand>
</feature>
<keyword evidence="1 5" id="KW-0004">4Fe-4S</keyword>
<dbReference type="NCBIfam" id="NF002188">
    <property type="entry name" value="PRK01045.1-2"/>
    <property type="match status" value="1"/>
</dbReference>
<feature type="binding site" evidence="5">
    <location>
        <position position="229"/>
    </location>
    <ligand>
        <name>dimethylallyl diphosphate</name>
        <dbReference type="ChEBI" id="CHEBI:57623"/>
    </ligand>
</feature>
<proteinExistence type="inferred from homology"/>
<dbReference type="GO" id="GO:0046872">
    <property type="term" value="F:metal ion binding"/>
    <property type="evidence" value="ECO:0007669"/>
    <property type="project" value="UniProtKB-KW"/>
</dbReference>
<dbReference type="GO" id="GO:0019288">
    <property type="term" value="P:isopentenyl diphosphate biosynthetic process, methylerythritol 4-phosphate pathway"/>
    <property type="evidence" value="ECO:0007669"/>
    <property type="project" value="UniProtKB-UniRule"/>
</dbReference>
<dbReference type="GO" id="GO:0051539">
    <property type="term" value="F:4 iron, 4 sulfur cluster binding"/>
    <property type="evidence" value="ECO:0007669"/>
    <property type="project" value="UniProtKB-UniRule"/>
</dbReference>
<keyword evidence="4 5" id="KW-0411">Iron-sulfur</keyword>
<feature type="binding site" evidence="5">
    <location>
        <position position="200"/>
    </location>
    <ligand>
        <name>[4Fe-4S] cluster</name>
        <dbReference type="ChEBI" id="CHEBI:49883"/>
    </ligand>
</feature>
<feature type="binding site" evidence="5">
    <location>
        <position position="228"/>
    </location>
    <ligand>
        <name>dimethylallyl diphosphate</name>
        <dbReference type="ChEBI" id="CHEBI:57623"/>
    </ligand>
</feature>
<feature type="binding site" evidence="5">
    <location>
        <position position="229"/>
    </location>
    <ligand>
        <name>isopentenyl diphosphate</name>
        <dbReference type="ChEBI" id="CHEBI:128769"/>
    </ligand>
</feature>
<dbReference type="GO" id="GO:0016114">
    <property type="term" value="P:terpenoid biosynthetic process"/>
    <property type="evidence" value="ECO:0007669"/>
    <property type="project" value="UniProtKB-UniRule"/>
</dbReference>
<feature type="binding site" evidence="5">
    <location>
        <position position="230"/>
    </location>
    <ligand>
        <name>(2E)-4-hydroxy-3-methylbut-2-enyl diphosphate</name>
        <dbReference type="ChEBI" id="CHEBI:128753"/>
    </ligand>
</feature>
<sequence>MNPSIQLANPRGFCAGVDRAIEIVNRALDVFGPPIYVRHEVVHNRFVVEALRERGARFVDELDEVPDDVIVIFSAHGVSQAVQEEAERRQLKVFDATCPLVTKVHMEVLRYAREGQECVLIGHAGHPEVEGTMGRYDTSLGGRIYLVESEADAAKLEVNDPDKLAYVTQTTLSMDDTAKVIDALRQHFPNIQGPRKDDICYATQNRQDAVKTLAATSDLVLVVGSPNSSNSNRLRELAERMGSQAYLIDGADDLKKEWLEGISKIGITAGASAPEVLVKDVIQQLTEWGAELPVELSGRAENITFSMPKELRLTEVND</sequence>
<keyword evidence="5" id="KW-0560">Oxidoreductase</keyword>
<feature type="binding site" evidence="5">
    <location>
        <position position="272"/>
    </location>
    <ligand>
        <name>(2E)-4-hydroxy-3-methylbut-2-enyl diphosphate</name>
        <dbReference type="ChEBI" id="CHEBI:128753"/>
    </ligand>
</feature>
<evidence type="ECO:0000256" key="1">
    <source>
        <dbReference type="ARBA" id="ARBA00022485"/>
    </source>
</evidence>
<dbReference type="OrthoDB" id="9804068at2"/>
<dbReference type="EMBL" id="FOLH01000004">
    <property type="protein sequence ID" value="SFC28040.1"/>
    <property type="molecule type" value="Genomic_DNA"/>
</dbReference>
<feature type="binding site" evidence="5">
    <location>
        <position position="228"/>
    </location>
    <ligand>
        <name>(2E)-4-hydroxy-3-methylbut-2-enyl diphosphate</name>
        <dbReference type="ChEBI" id="CHEBI:128753"/>
    </ligand>
</feature>
<feature type="binding site" evidence="5">
    <location>
        <position position="76"/>
    </location>
    <ligand>
        <name>isopentenyl diphosphate</name>
        <dbReference type="ChEBI" id="CHEBI:128769"/>
    </ligand>
</feature>
<dbReference type="CDD" id="cd13944">
    <property type="entry name" value="lytB_ispH"/>
    <property type="match status" value="1"/>
</dbReference>
<dbReference type="UniPathway" id="UPA00059">
    <property type="reaction ID" value="UER00105"/>
</dbReference>